<evidence type="ECO:0000313" key="4">
    <source>
        <dbReference type="Proteomes" id="UP000736328"/>
    </source>
</evidence>
<dbReference type="GO" id="GO:1902201">
    <property type="term" value="P:negative regulation of bacterial-type flagellum-dependent cell motility"/>
    <property type="evidence" value="ECO:0007669"/>
    <property type="project" value="TreeGrafter"/>
</dbReference>
<feature type="transmembrane region" description="Helical" evidence="1">
    <location>
        <begin position="20"/>
        <end position="37"/>
    </location>
</feature>
<dbReference type="PANTHER" id="PTHR45138:SF9">
    <property type="entry name" value="DIGUANYLATE CYCLASE DGCM-RELATED"/>
    <property type="match status" value="1"/>
</dbReference>
<reference evidence="3" key="1">
    <citation type="submission" date="2020-07" db="EMBL/GenBank/DDBJ databases">
        <title>Huge and variable diversity of episymbiotic CPR bacteria and DPANN archaea in groundwater ecosystems.</title>
        <authorList>
            <person name="He C.Y."/>
            <person name="Keren R."/>
            <person name="Whittaker M."/>
            <person name="Farag I.F."/>
            <person name="Doudna J."/>
            <person name="Cate J.H.D."/>
            <person name="Banfield J.F."/>
        </authorList>
    </citation>
    <scope>NUCLEOTIDE SEQUENCE</scope>
    <source>
        <strain evidence="3">NC_groundwater_1520_Pr4_B-0.1um_53_5</strain>
    </source>
</reference>
<dbReference type="InterPro" id="IPR000160">
    <property type="entry name" value="GGDEF_dom"/>
</dbReference>
<feature type="transmembrane region" description="Helical" evidence="1">
    <location>
        <begin position="43"/>
        <end position="65"/>
    </location>
</feature>
<dbReference type="PROSITE" id="PS50887">
    <property type="entry name" value="GGDEF"/>
    <property type="match status" value="1"/>
</dbReference>
<dbReference type="InterPro" id="IPR029016">
    <property type="entry name" value="GAF-like_dom_sf"/>
</dbReference>
<dbReference type="EMBL" id="JACQXR010000004">
    <property type="protein sequence ID" value="MBI4725650.1"/>
    <property type="molecule type" value="Genomic_DNA"/>
</dbReference>
<keyword evidence="1" id="KW-0472">Membrane</keyword>
<keyword evidence="1" id="KW-1133">Transmembrane helix</keyword>
<name>A0A933I6T5_UNCT6</name>
<gene>
    <name evidence="3" type="ORF">HY768_00230</name>
</gene>
<dbReference type="SMART" id="SM00267">
    <property type="entry name" value="GGDEF"/>
    <property type="match status" value="1"/>
</dbReference>
<dbReference type="InterPro" id="IPR003018">
    <property type="entry name" value="GAF"/>
</dbReference>
<feature type="transmembrane region" description="Helical" evidence="1">
    <location>
        <begin position="152"/>
        <end position="169"/>
    </location>
</feature>
<comment type="caution">
    <text evidence="3">The sequence shown here is derived from an EMBL/GenBank/DDBJ whole genome shotgun (WGS) entry which is preliminary data.</text>
</comment>
<dbReference type="SMART" id="SM00065">
    <property type="entry name" value="GAF"/>
    <property type="match status" value="1"/>
</dbReference>
<dbReference type="SUPFAM" id="SSF55073">
    <property type="entry name" value="Nucleotide cyclase"/>
    <property type="match status" value="1"/>
</dbReference>
<dbReference type="Gene3D" id="3.30.450.40">
    <property type="match status" value="1"/>
</dbReference>
<evidence type="ECO:0000256" key="1">
    <source>
        <dbReference type="SAM" id="Phobius"/>
    </source>
</evidence>
<dbReference type="PANTHER" id="PTHR45138">
    <property type="entry name" value="REGULATORY COMPONENTS OF SENSORY TRANSDUCTION SYSTEM"/>
    <property type="match status" value="1"/>
</dbReference>
<accession>A0A933I6T5</accession>
<protein>
    <submittedName>
        <fullName evidence="3">Sensor domain-containing diguanylate cyclase</fullName>
    </submittedName>
</protein>
<dbReference type="InterPro" id="IPR029787">
    <property type="entry name" value="Nucleotide_cyclase"/>
</dbReference>
<dbReference type="InterPro" id="IPR043128">
    <property type="entry name" value="Rev_trsase/Diguanyl_cyclase"/>
</dbReference>
<evidence type="ECO:0000259" key="2">
    <source>
        <dbReference type="PROSITE" id="PS50887"/>
    </source>
</evidence>
<dbReference type="CDD" id="cd01949">
    <property type="entry name" value="GGDEF"/>
    <property type="match status" value="1"/>
</dbReference>
<dbReference type="AlphaFoldDB" id="A0A933I6T5"/>
<dbReference type="NCBIfam" id="TIGR00254">
    <property type="entry name" value="GGDEF"/>
    <property type="match status" value="1"/>
</dbReference>
<sequence length="538" mass="60097">MNDKIQDINQEQRHLEVMSAWVRWAVLFLAALLTAAHPEQLGYSGLGLIIVLTGAAVYNLLIILASARIFDVLRRRSITLGFDLVFATLLIAFTGGSRSQFFYLYYLAVIWAALLGSRQGALKAAGASIVLYFAALAWRRELVREQLFLYDLLFKIGLLSLTAFWAGFISDQQKLWRSRHLELSRAADEWTRTVSNIHSAAMFGIGALISSSKDIEETLGLTLDAIEDIVKSDRCSILLLDFDTRELVLRAARGMRAGMVGKLRLQADQGIAGEVLKTGLPKNVPDTDLEPMFVPSPKGYDKIRSMLVFPLMVREKRMGVINISEVKGKREFTPSELSAIKLIADYAALALENAGIMEEKEREATTDGLTGLYNYRYFWEELVLLLKDEKQHPLSLIWMDLDHFKEYNDVFGHLKGSEILKRMGNIIGSVLAGQSPVICRYGGDEFAVILKNSDKGQTCRAAEAVRISIYRTEFSQTRPDGKKLSASLGVAVFPGDARDGRELVEKADQAMYFAKEQGKNRVACWASDKIILTGGFER</sequence>
<keyword evidence="1" id="KW-0812">Transmembrane</keyword>
<dbReference type="GO" id="GO:0043709">
    <property type="term" value="P:cell adhesion involved in single-species biofilm formation"/>
    <property type="evidence" value="ECO:0007669"/>
    <property type="project" value="TreeGrafter"/>
</dbReference>
<dbReference type="GO" id="GO:0005886">
    <property type="term" value="C:plasma membrane"/>
    <property type="evidence" value="ECO:0007669"/>
    <property type="project" value="TreeGrafter"/>
</dbReference>
<feature type="transmembrane region" description="Helical" evidence="1">
    <location>
        <begin position="101"/>
        <end position="117"/>
    </location>
</feature>
<organism evidence="3 4">
    <name type="scientific">candidate division TA06 bacterium</name>
    <dbReference type="NCBI Taxonomy" id="2250710"/>
    <lineage>
        <taxon>Bacteria</taxon>
        <taxon>Bacteria division TA06</taxon>
    </lineage>
</organism>
<feature type="domain" description="GGDEF" evidence="2">
    <location>
        <begin position="392"/>
        <end position="527"/>
    </location>
</feature>
<evidence type="ECO:0000313" key="3">
    <source>
        <dbReference type="EMBL" id="MBI4725650.1"/>
    </source>
</evidence>
<dbReference type="Proteomes" id="UP000736328">
    <property type="component" value="Unassembled WGS sequence"/>
</dbReference>
<dbReference type="Pfam" id="PF00990">
    <property type="entry name" value="GGDEF"/>
    <property type="match status" value="1"/>
</dbReference>
<dbReference type="GO" id="GO:0052621">
    <property type="term" value="F:diguanylate cyclase activity"/>
    <property type="evidence" value="ECO:0007669"/>
    <property type="project" value="TreeGrafter"/>
</dbReference>
<feature type="transmembrane region" description="Helical" evidence="1">
    <location>
        <begin position="77"/>
        <end position="95"/>
    </location>
</feature>
<proteinExistence type="predicted"/>
<dbReference type="Gene3D" id="3.30.70.270">
    <property type="match status" value="1"/>
</dbReference>
<dbReference type="FunFam" id="3.30.70.270:FF:000001">
    <property type="entry name" value="Diguanylate cyclase domain protein"/>
    <property type="match status" value="1"/>
</dbReference>
<dbReference type="Pfam" id="PF13185">
    <property type="entry name" value="GAF_2"/>
    <property type="match status" value="1"/>
</dbReference>
<dbReference type="InterPro" id="IPR050469">
    <property type="entry name" value="Diguanylate_Cyclase"/>
</dbReference>
<dbReference type="SUPFAM" id="SSF55781">
    <property type="entry name" value="GAF domain-like"/>
    <property type="match status" value="1"/>
</dbReference>